<dbReference type="Pfam" id="PF08718">
    <property type="entry name" value="GLTP"/>
    <property type="match status" value="1"/>
</dbReference>
<comment type="caution">
    <text evidence="2">The sequence shown here is derived from an EMBL/GenBank/DDBJ whole genome shotgun (WGS) entry which is preliminary data.</text>
</comment>
<dbReference type="SUPFAM" id="SSF110004">
    <property type="entry name" value="Glycolipid transfer protein, GLTP"/>
    <property type="match status" value="1"/>
</dbReference>
<dbReference type="AlphaFoldDB" id="A0A2V0PI56"/>
<name>A0A2V0PI56_9CHLO</name>
<reference evidence="2 3" key="1">
    <citation type="journal article" date="2018" name="Sci. Rep.">
        <title>Raphidocelis subcapitata (=Pseudokirchneriella subcapitata) provides an insight into genome evolution and environmental adaptations in the Sphaeropleales.</title>
        <authorList>
            <person name="Suzuki S."/>
            <person name="Yamaguchi H."/>
            <person name="Nakajima N."/>
            <person name="Kawachi M."/>
        </authorList>
    </citation>
    <scope>NUCLEOTIDE SEQUENCE [LARGE SCALE GENOMIC DNA]</scope>
    <source>
        <strain evidence="2 3">NIES-35</strain>
    </source>
</reference>
<feature type="domain" description="Glycolipid transfer protein" evidence="1">
    <location>
        <begin position="30"/>
        <end position="166"/>
    </location>
</feature>
<dbReference type="InParanoid" id="A0A2V0PI56"/>
<dbReference type="STRING" id="307507.A0A2V0PI56"/>
<dbReference type="EMBL" id="BDRX01000159">
    <property type="protein sequence ID" value="GBF99484.1"/>
    <property type="molecule type" value="Genomic_DNA"/>
</dbReference>
<organism evidence="2 3">
    <name type="scientific">Raphidocelis subcapitata</name>
    <dbReference type="NCBI Taxonomy" id="307507"/>
    <lineage>
        <taxon>Eukaryota</taxon>
        <taxon>Viridiplantae</taxon>
        <taxon>Chlorophyta</taxon>
        <taxon>core chlorophytes</taxon>
        <taxon>Chlorophyceae</taxon>
        <taxon>CS clade</taxon>
        <taxon>Sphaeropleales</taxon>
        <taxon>Selenastraceae</taxon>
        <taxon>Raphidocelis</taxon>
    </lineage>
</organism>
<dbReference type="GO" id="GO:0016020">
    <property type="term" value="C:membrane"/>
    <property type="evidence" value="ECO:0007669"/>
    <property type="project" value="TreeGrafter"/>
</dbReference>
<evidence type="ECO:0000259" key="1">
    <source>
        <dbReference type="Pfam" id="PF08718"/>
    </source>
</evidence>
<sequence>MATAMVASSALQQLATSLKRSASQEHMATSTHDFVATVGELMPFFAHLGPVLGVAKVEFSHKLQTLQAAAARHPTLADVVAHDRAAGAAAAKNSPTRNLHRLVAAIQFIQLLLERLMASPQVTLHEAASHAYDATLAPFHTALIRGVVRAGMLTLPSRAHFIAELGETEESAAPRCGEVVASCSAIAGSVSKLLAGIEFPVSDVWFWPSG</sequence>
<dbReference type="FunCoup" id="A0A2V0PI56">
    <property type="interactions" value="945"/>
</dbReference>
<dbReference type="GO" id="GO:1902387">
    <property type="term" value="F:ceramide 1-phosphate binding"/>
    <property type="evidence" value="ECO:0007669"/>
    <property type="project" value="TreeGrafter"/>
</dbReference>
<dbReference type="InterPro" id="IPR036497">
    <property type="entry name" value="GLTP_sf"/>
</dbReference>
<accession>A0A2V0PI56</accession>
<dbReference type="GO" id="GO:0005829">
    <property type="term" value="C:cytosol"/>
    <property type="evidence" value="ECO:0007669"/>
    <property type="project" value="TreeGrafter"/>
</dbReference>
<dbReference type="InterPro" id="IPR014830">
    <property type="entry name" value="Glycolipid_transfer_prot_dom"/>
</dbReference>
<proteinExistence type="predicted"/>
<dbReference type="PANTHER" id="PTHR10219:SF43">
    <property type="entry name" value="GLYCOLIPID TRANSFER PROTEIN DOMAIN-CONTAINING PROTEIN"/>
    <property type="match status" value="1"/>
</dbReference>
<evidence type="ECO:0000313" key="2">
    <source>
        <dbReference type="EMBL" id="GBF99484.1"/>
    </source>
</evidence>
<dbReference type="Proteomes" id="UP000247498">
    <property type="component" value="Unassembled WGS sequence"/>
</dbReference>
<dbReference type="Gene3D" id="1.10.3520.10">
    <property type="entry name" value="Glycolipid transfer protein"/>
    <property type="match status" value="1"/>
</dbReference>
<dbReference type="PANTHER" id="PTHR10219">
    <property type="entry name" value="GLYCOLIPID TRANSFER PROTEIN-RELATED"/>
    <property type="match status" value="1"/>
</dbReference>
<dbReference type="GO" id="GO:1902388">
    <property type="term" value="F:ceramide 1-phosphate transfer activity"/>
    <property type="evidence" value="ECO:0007669"/>
    <property type="project" value="TreeGrafter"/>
</dbReference>
<protein>
    <recommendedName>
        <fullName evidence="1">Glycolipid transfer protein domain-containing protein</fullName>
    </recommendedName>
</protein>
<gene>
    <name evidence="2" type="ORF">Rsub_12152</name>
</gene>
<evidence type="ECO:0000313" key="3">
    <source>
        <dbReference type="Proteomes" id="UP000247498"/>
    </source>
</evidence>
<dbReference type="OrthoDB" id="116883at2759"/>
<keyword evidence="3" id="KW-1185">Reference proteome</keyword>